<dbReference type="InterPro" id="IPR002052">
    <property type="entry name" value="DNA_methylase_N6_adenine_CS"/>
</dbReference>
<proteinExistence type="inferred from homology"/>
<organism evidence="14 15">
    <name type="scientific">Powellomyces hirtus</name>
    <dbReference type="NCBI Taxonomy" id="109895"/>
    <lineage>
        <taxon>Eukaryota</taxon>
        <taxon>Fungi</taxon>
        <taxon>Fungi incertae sedis</taxon>
        <taxon>Chytridiomycota</taxon>
        <taxon>Chytridiomycota incertae sedis</taxon>
        <taxon>Chytridiomycetes</taxon>
        <taxon>Spizellomycetales</taxon>
        <taxon>Powellomycetaceae</taxon>
        <taxon>Powellomyces</taxon>
    </lineage>
</organism>
<dbReference type="GO" id="GO:0000049">
    <property type="term" value="F:tRNA binding"/>
    <property type="evidence" value="ECO:0007669"/>
    <property type="project" value="UniProtKB-UniRule"/>
</dbReference>
<dbReference type="GO" id="GO:0160102">
    <property type="term" value="F:tRNA (guanine(10)-N2)-methyltransferase activity"/>
    <property type="evidence" value="ECO:0007669"/>
    <property type="project" value="UniProtKB-EC"/>
</dbReference>
<keyword evidence="2" id="KW-0963">Cytoplasm</keyword>
<dbReference type="PROSITE" id="PS00092">
    <property type="entry name" value="N6_MTASE"/>
    <property type="match status" value="1"/>
</dbReference>
<evidence type="ECO:0000256" key="10">
    <source>
        <dbReference type="PROSITE-ProRule" id="PRU00959"/>
    </source>
</evidence>
<evidence type="ECO:0000313" key="15">
    <source>
        <dbReference type="Proteomes" id="UP000318582"/>
    </source>
</evidence>
<name>A0A507EHM2_9FUNG</name>
<dbReference type="EC" id="2.1.1.214" evidence="9"/>
<evidence type="ECO:0000256" key="2">
    <source>
        <dbReference type="ARBA" id="ARBA00022490"/>
    </source>
</evidence>
<dbReference type="Proteomes" id="UP000318582">
    <property type="component" value="Unassembled WGS sequence"/>
</dbReference>
<dbReference type="InterPro" id="IPR000241">
    <property type="entry name" value="RlmKL-like_Mtase"/>
</dbReference>
<evidence type="ECO:0000256" key="11">
    <source>
        <dbReference type="SAM" id="MobiDB-lite"/>
    </source>
</evidence>
<accession>A0A507EHM2</accession>
<dbReference type="GO" id="GO:0005737">
    <property type="term" value="C:cytoplasm"/>
    <property type="evidence" value="ECO:0007669"/>
    <property type="project" value="UniProtKB-SubCell"/>
</dbReference>
<gene>
    <name evidence="14" type="ORF">PhCBS80983_g00032</name>
</gene>
<evidence type="ECO:0000256" key="5">
    <source>
        <dbReference type="ARBA" id="ARBA00022679"/>
    </source>
</evidence>
<dbReference type="STRING" id="109895.A0A507EHM2"/>
<dbReference type="InterPro" id="IPR016691">
    <property type="entry name" value="TRMT11"/>
</dbReference>
<keyword evidence="6 10" id="KW-0949">S-adenosyl-L-methionine</keyword>
<evidence type="ECO:0000256" key="4">
    <source>
        <dbReference type="ARBA" id="ARBA00022603"/>
    </source>
</evidence>
<dbReference type="GO" id="GO:0043527">
    <property type="term" value="C:tRNA methyltransferase complex"/>
    <property type="evidence" value="ECO:0007669"/>
    <property type="project" value="UniProtKB-ARBA"/>
</dbReference>
<dbReference type="PROSITE" id="PS51627">
    <property type="entry name" value="SAM_MT_TRM11"/>
    <property type="match status" value="1"/>
</dbReference>
<dbReference type="PANTHER" id="PTHR13370:SF3">
    <property type="entry name" value="TRNA (GUANINE(10)-N2)-METHYLTRANSFERASE HOMOLOG"/>
    <property type="match status" value="1"/>
</dbReference>
<dbReference type="InterPro" id="IPR029063">
    <property type="entry name" value="SAM-dependent_MTases_sf"/>
</dbReference>
<dbReference type="EMBL" id="QEAQ01000001">
    <property type="protein sequence ID" value="TPX62917.1"/>
    <property type="molecule type" value="Genomic_DNA"/>
</dbReference>
<dbReference type="Pfam" id="PF25904">
    <property type="entry name" value="Tmrp11_N"/>
    <property type="match status" value="1"/>
</dbReference>
<dbReference type="PIRSF" id="PIRSF017259">
    <property type="entry name" value="tRNA_mtfrase_TRM11"/>
    <property type="match status" value="1"/>
</dbReference>
<evidence type="ECO:0000256" key="7">
    <source>
        <dbReference type="ARBA" id="ARBA00022694"/>
    </source>
</evidence>
<feature type="region of interest" description="Disordered" evidence="11">
    <location>
        <begin position="300"/>
        <end position="326"/>
    </location>
</feature>
<protein>
    <recommendedName>
        <fullName evidence="9">tRNA (guanine(10)-N(2))-methyltransferase</fullName>
        <ecNumber evidence="9">2.1.1.214</ecNumber>
    </recommendedName>
</protein>
<feature type="domain" description="tRNA (guanine(10)-N(2))-methyltransferase TRMT11 N-terminal" evidence="13">
    <location>
        <begin position="3"/>
        <end position="174"/>
    </location>
</feature>
<evidence type="ECO:0000256" key="6">
    <source>
        <dbReference type="ARBA" id="ARBA00022691"/>
    </source>
</evidence>
<evidence type="ECO:0000256" key="1">
    <source>
        <dbReference type="ARBA" id="ARBA00004496"/>
    </source>
</evidence>
<dbReference type="SUPFAM" id="SSF53335">
    <property type="entry name" value="S-adenosyl-L-methionine-dependent methyltransferases"/>
    <property type="match status" value="1"/>
</dbReference>
<reference evidence="14 15" key="1">
    <citation type="journal article" date="2019" name="Sci. Rep.">
        <title>Comparative genomics of chytrid fungi reveal insights into the obligate biotrophic and pathogenic lifestyle of Synchytrium endobioticum.</title>
        <authorList>
            <person name="van de Vossenberg B.T.L.H."/>
            <person name="Warris S."/>
            <person name="Nguyen H.D.T."/>
            <person name="van Gent-Pelzer M.P.E."/>
            <person name="Joly D.L."/>
            <person name="van de Geest H.C."/>
            <person name="Bonants P.J.M."/>
            <person name="Smith D.S."/>
            <person name="Levesque C.A."/>
            <person name="van der Lee T.A.J."/>
        </authorList>
    </citation>
    <scope>NUCLEOTIDE SEQUENCE [LARGE SCALE GENOMIC DNA]</scope>
    <source>
        <strain evidence="14 15">CBS 809.83</strain>
    </source>
</reference>
<dbReference type="GO" id="GO:0008033">
    <property type="term" value="P:tRNA processing"/>
    <property type="evidence" value="ECO:0007669"/>
    <property type="project" value="UniProtKB-UniRule"/>
</dbReference>
<dbReference type="AlphaFoldDB" id="A0A507EHM2"/>
<comment type="caution">
    <text evidence="14">The sequence shown here is derived from an EMBL/GenBank/DDBJ whole genome shotgun (WGS) entry which is preliminary data.</text>
</comment>
<dbReference type="Pfam" id="PF01170">
    <property type="entry name" value="UPF0020"/>
    <property type="match status" value="1"/>
</dbReference>
<keyword evidence="4 10" id="KW-0489">Methyltransferase</keyword>
<dbReference type="InterPro" id="IPR059073">
    <property type="entry name" value="TRMT11_N"/>
</dbReference>
<dbReference type="PANTHER" id="PTHR13370">
    <property type="entry name" value="RNA METHYLASE-RELATED"/>
    <property type="match status" value="1"/>
</dbReference>
<keyword evidence="8 10" id="KW-0694">RNA-binding</keyword>
<evidence type="ECO:0000313" key="14">
    <source>
        <dbReference type="EMBL" id="TPX62917.1"/>
    </source>
</evidence>
<dbReference type="Gene3D" id="3.40.50.150">
    <property type="entry name" value="Vaccinia Virus protein VP39"/>
    <property type="match status" value="1"/>
</dbReference>
<feature type="domain" description="Ribosomal RNA large subunit methyltransferase K/L-like methyltransferase" evidence="12">
    <location>
        <begin position="184"/>
        <end position="301"/>
    </location>
</feature>
<evidence type="ECO:0000259" key="13">
    <source>
        <dbReference type="Pfam" id="PF25904"/>
    </source>
</evidence>
<keyword evidence="5 10" id="KW-0808">Transferase</keyword>
<comment type="similarity">
    <text evidence="10">Belongs to the class I-like SAM-binding methyltransferase superfamily. TRM11 methyltransferase family.</text>
</comment>
<sequence>MPEYLVIFAQFHMDFRLPELESLAVLEGVELVYDRASYTDDHPFLIVNLKSDEDAQRLIRRSILIKEVVRLYADEKTFEDLLDVVRDTKEIHGPYQNSSFRFDVRAFGHTLSQEEQVERIELFCFLPCGAVKIKNPDVVFTYIEDYGTVFTRGHYRPEKPFRVLFGVLVAKGDRGLIHTYDLKKRKYLGTTSMDAELSLVMANQALARPGSFILDPFVGTGSFLITCAHYGAFTMGSDIDGRQIRGKGDRNIESNAVQYKLTNRVLDTLVADLAHHPWRQQPFWDAIVCDPPYGVRAGAKKLGRGQKSKVPPGPLEPKKPNGEQRYPQTVPYEMHDVIVDLIDFAGVHLVPGGRLVYWLPTITDEYTPEDIPTHPKFRLIANSAQIFGTWCRRLITMEKLHDEPSDKEAAQGAEALSASPAHAKFRSTYFKEAQGKLEQLKLSE</sequence>
<evidence type="ECO:0000256" key="3">
    <source>
        <dbReference type="ARBA" id="ARBA00022555"/>
    </source>
</evidence>
<dbReference type="GO" id="GO:0032259">
    <property type="term" value="P:methylation"/>
    <property type="evidence" value="ECO:0007669"/>
    <property type="project" value="UniProtKB-UniRule"/>
</dbReference>
<keyword evidence="15" id="KW-1185">Reference proteome</keyword>
<keyword evidence="3 10" id="KW-0820">tRNA-binding</keyword>
<evidence type="ECO:0000259" key="12">
    <source>
        <dbReference type="Pfam" id="PF01170"/>
    </source>
</evidence>
<keyword evidence="7 10" id="KW-0819">tRNA processing</keyword>
<evidence type="ECO:0000256" key="8">
    <source>
        <dbReference type="ARBA" id="ARBA00022884"/>
    </source>
</evidence>
<evidence type="ECO:0000256" key="9">
    <source>
        <dbReference type="ARBA" id="ARBA00066937"/>
    </source>
</evidence>
<comment type="subcellular location">
    <subcellularLocation>
        <location evidence="1">Cytoplasm</location>
    </subcellularLocation>
</comment>